<reference evidence="3 4" key="1">
    <citation type="journal article" date="2023" name="Microb. Genom.">
        <title>Mesoterricola silvestris gen. nov., sp. nov., Mesoterricola sediminis sp. nov., Geothrix oryzae sp. nov., Geothrix edaphica sp. nov., Geothrix rubra sp. nov., and Geothrix limicola sp. nov., six novel members of Acidobacteriota isolated from soils.</title>
        <authorList>
            <person name="Weisberg A.J."/>
            <person name="Pearce E."/>
            <person name="Kramer C.G."/>
            <person name="Chang J.H."/>
            <person name="Clarke C.R."/>
        </authorList>
    </citation>
    <scope>NUCLEOTIDE SEQUENCE [LARGE SCALE GENOMIC DNA]</scope>
    <source>
        <strain evidence="3 4">ID09-01A</strain>
    </source>
</reference>
<organism evidence="3 4">
    <name type="scientific">Streptomyces europaeiscabiei</name>
    <dbReference type="NCBI Taxonomy" id="146819"/>
    <lineage>
        <taxon>Bacteria</taxon>
        <taxon>Bacillati</taxon>
        <taxon>Actinomycetota</taxon>
        <taxon>Actinomycetes</taxon>
        <taxon>Kitasatosporales</taxon>
        <taxon>Streptomycetaceae</taxon>
        <taxon>Streptomyces</taxon>
    </lineage>
</organism>
<dbReference type="PROSITE" id="PS51257">
    <property type="entry name" value="PROKAR_LIPOPROTEIN"/>
    <property type="match status" value="1"/>
</dbReference>
<dbReference type="Proteomes" id="UP001271274">
    <property type="component" value="Unassembled WGS sequence"/>
</dbReference>
<dbReference type="RefSeq" id="WP_046706396.1">
    <property type="nucleotide sequence ID" value="NZ_JARAUR010000303.1"/>
</dbReference>
<evidence type="ECO:0000259" key="2">
    <source>
        <dbReference type="Pfam" id="PF14016"/>
    </source>
</evidence>
<name>A0ABU4NK84_9ACTN</name>
<protein>
    <submittedName>
        <fullName evidence="3">DUF4232 domain-containing protein</fullName>
    </submittedName>
</protein>
<evidence type="ECO:0000256" key="1">
    <source>
        <dbReference type="SAM" id="SignalP"/>
    </source>
</evidence>
<accession>A0ABU4NK84</accession>
<feature type="signal peptide" evidence="1">
    <location>
        <begin position="1"/>
        <end position="31"/>
    </location>
</feature>
<keyword evidence="1" id="KW-0732">Signal</keyword>
<dbReference type="Pfam" id="PF14016">
    <property type="entry name" value="DUF4232"/>
    <property type="match status" value="1"/>
</dbReference>
<dbReference type="EMBL" id="JARAYU010000006">
    <property type="protein sequence ID" value="MDX3701870.1"/>
    <property type="molecule type" value="Genomic_DNA"/>
</dbReference>
<sequence length="203" mass="21034">MSMKSLTANRVAVAAGLVLALGCGVSAQASATGPQTVSEKANAAVKSRSGGSGAKGTIAACSQKVLGVSAVTEPADSKDARHLLLIVQNAGDKKCNLYRYPQVRLGNGRTTAPVIKESDPHPGKPVTLAPGEEGYAALLVNGPMDEYEAKSITLSLQGRKSGSSAGKPIDVPMPVPTLYANDFQRVTYWTTAPGYALDFIMSK</sequence>
<evidence type="ECO:0000313" key="4">
    <source>
        <dbReference type="Proteomes" id="UP001271274"/>
    </source>
</evidence>
<keyword evidence="4" id="KW-1185">Reference proteome</keyword>
<proteinExistence type="predicted"/>
<gene>
    <name evidence="3" type="ORF">PV662_19275</name>
</gene>
<comment type="caution">
    <text evidence="3">The sequence shown here is derived from an EMBL/GenBank/DDBJ whole genome shotgun (WGS) entry which is preliminary data.</text>
</comment>
<feature type="domain" description="DUF4232" evidence="2">
    <location>
        <begin position="61"/>
        <end position="189"/>
    </location>
</feature>
<evidence type="ECO:0000313" key="3">
    <source>
        <dbReference type="EMBL" id="MDX3701870.1"/>
    </source>
</evidence>
<dbReference type="InterPro" id="IPR025326">
    <property type="entry name" value="DUF4232"/>
</dbReference>
<feature type="chain" id="PRO_5046668332" evidence="1">
    <location>
        <begin position="32"/>
        <end position="203"/>
    </location>
</feature>